<accession>A0A1H3G0H0</accession>
<dbReference type="RefSeq" id="WP_092892976.1">
    <property type="nucleotide sequence ID" value="NZ_CP061502.1"/>
</dbReference>
<proteinExistence type="predicted"/>
<dbReference type="EMBL" id="FNOM01000057">
    <property type="protein sequence ID" value="SDX96736.1"/>
    <property type="molecule type" value="Genomic_DNA"/>
</dbReference>
<protein>
    <submittedName>
        <fullName evidence="1">Uncharacterized protein</fullName>
    </submittedName>
</protein>
<evidence type="ECO:0000313" key="2">
    <source>
        <dbReference type="Proteomes" id="UP000198539"/>
    </source>
</evidence>
<dbReference type="STRING" id="564137.SAMN04488238_1572"/>
<sequence length="92" mass="9825">MNKSTLPASLTERMALSAHGYAAVIDGIMNVRTVSSSPNFAALNALYLTGKILAGGCRDPECDCMVNFMKKVSPNIKIVPVSVHSALFVRPD</sequence>
<organism evidence="1 2">
    <name type="scientific">Roseicitreum antarcticum</name>
    <dbReference type="NCBI Taxonomy" id="564137"/>
    <lineage>
        <taxon>Bacteria</taxon>
        <taxon>Pseudomonadati</taxon>
        <taxon>Pseudomonadota</taxon>
        <taxon>Alphaproteobacteria</taxon>
        <taxon>Rhodobacterales</taxon>
        <taxon>Paracoccaceae</taxon>
        <taxon>Roseicitreum</taxon>
    </lineage>
</organism>
<name>A0A1H3G0H0_9RHOB</name>
<keyword evidence="2" id="KW-1185">Reference proteome</keyword>
<evidence type="ECO:0000313" key="1">
    <source>
        <dbReference type="EMBL" id="SDX96736.1"/>
    </source>
</evidence>
<dbReference type="OrthoDB" id="9918255at2"/>
<gene>
    <name evidence="1" type="ORF">SAMN04488238_1572</name>
</gene>
<dbReference type="AlphaFoldDB" id="A0A1H3G0H0"/>
<reference evidence="1 2" key="1">
    <citation type="submission" date="2016-10" db="EMBL/GenBank/DDBJ databases">
        <authorList>
            <person name="de Groot N.N."/>
        </authorList>
    </citation>
    <scope>NUCLEOTIDE SEQUENCE [LARGE SCALE GENOMIC DNA]</scope>
    <source>
        <strain evidence="1 2">CGMCC 1.8894</strain>
    </source>
</reference>
<dbReference type="Proteomes" id="UP000198539">
    <property type="component" value="Unassembled WGS sequence"/>
</dbReference>